<accession>A0A1G8ZVZ4</accession>
<evidence type="ECO:0000256" key="6">
    <source>
        <dbReference type="ARBA" id="ARBA00022741"/>
    </source>
</evidence>
<dbReference type="RefSeq" id="WP_092322056.1">
    <property type="nucleotide sequence ID" value="NZ_FNFU01000003.1"/>
</dbReference>
<comment type="pathway">
    <text evidence="1 11">Metabolic intermediate biosynthesis; chorismate biosynthesis; chorismate from D-erythrose 4-phosphate and phosphoenolpyruvate: step 5/7.</text>
</comment>
<comment type="similarity">
    <text evidence="2 11">Belongs to the shikimate kinase family.</text>
</comment>
<feature type="binding site" evidence="11">
    <location>
        <position position="22"/>
    </location>
    <ligand>
        <name>Mg(2+)</name>
        <dbReference type="ChEBI" id="CHEBI:18420"/>
    </ligand>
</feature>
<protein>
    <recommendedName>
        <fullName evidence="3 11">Shikimate kinase</fullName>
        <shortName evidence="11">SK</shortName>
        <ecNumber evidence="3 11">2.7.1.71</ecNumber>
    </recommendedName>
</protein>
<dbReference type="InterPro" id="IPR027417">
    <property type="entry name" value="P-loop_NTPase"/>
</dbReference>
<evidence type="ECO:0000256" key="4">
    <source>
        <dbReference type="ARBA" id="ARBA00022605"/>
    </source>
</evidence>
<evidence type="ECO:0000256" key="7">
    <source>
        <dbReference type="ARBA" id="ARBA00022777"/>
    </source>
</evidence>
<dbReference type="PROSITE" id="PS01128">
    <property type="entry name" value="SHIKIMATE_KINASE"/>
    <property type="match status" value="1"/>
</dbReference>
<evidence type="ECO:0000256" key="5">
    <source>
        <dbReference type="ARBA" id="ARBA00022679"/>
    </source>
</evidence>
<dbReference type="EMBL" id="FNFU01000003">
    <property type="protein sequence ID" value="SDK19137.1"/>
    <property type="molecule type" value="Genomic_DNA"/>
</dbReference>
<gene>
    <name evidence="11" type="primary">aroK</name>
    <name evidence="12" type="ORF">SAMN05216282_103243</name>
</gene>
<evidence type="ECO:0000256" key="3">
    <source>
        <dbReference type="ARBA" id="ARBA00012154"/>
    </source>
</evidence>
<dbReference type="PANTHER" id="PTHR21087">
    <property type="entry name" value="SHIKIMATE KINASE"/>
    <property type="match status" value="1"/>
</dbReference>
<name>A0A1G8ZVZ4_9MICO</name>
<feature type="binding site" evidence="11">
    <location>
        <position position="120"/>
    </location>
    <ligand>
        <name>ATP</name>
        <dbReference type="ChEBI" id="CHEBI:30616"/>
    </ligand>
</feature>
<dbReference type="InterPro" id="IPR000623">
    <property type="entry name" value="Shikimate_kinase/TSH1"/>
</dbReference>
<evidence type="ECO:0000256" key="11">
    <source>
        <dbReference type="HAMAP-Rule" id="MF_00109"/>
    </source>
</evidence>
<keyword evidence="11" id="KW-0479">Metal-binding</keyword>
<evidence type="ECO:0000256" key="1">
    <source>
        <dbReference type="ARBA" id="ARBA00004842"/>
    </source>
</evidence>
<feature type="binding site" evidence="11">
    <location>
        <position position="137"/>
    </location>
    <ligand>
        <name>substrate</name>
    </ligand>
</feature>
<comment type="function">
    <text evidence="11">Catalyzes the specific phosphorylation of the 3-hydroxyl group of shikimic acid using ATP as a cosubstrate.</text>
</comment>
<reference evidence="12 13" key="1">
    <citation type="submission" date="2016-10" db="EMBL/GenBank/DDBJ databases">
        <authorList>
            <person name="de Groot N.N."/>
        </authorList>
    </citation>
    <scope>NUCLEOTIDE SEQUENCE [LARGE SCALE GENOMIC DNA]</scope>
    <source>
        <strain evidence="12 13">CGMCC 1.5382</strain>
    </source>
</reference>
<keyword evidence="5 11" id="KW-0808">Transferase</keyword>
<feature type="binding site" evidence="11">
    <location>
        <position position="154"/>
    </location>
    <ligand>
        <name>ATP</name>
        <dbReference type="ChEBI" id="CHEBI:30616"/>
    </ligand>
</feature>
<organism evidence="12 13">
    <name type="scientific">Cryobacterium psychrotolerans</name>
    <dbReference type="NCBI Taxonomy" id="386301"/>
    <lineage>
        <taxon>Bacteria</taxon>
        <taxon>Bacillati</taxon>
        <taxon>Actinomycetota</taxon>
        <taxon>Actinomycetes</taxon>
        <taxon>Micrococcales</taxon>
        <taxon>Microbacteriaceae</taxon>
        <taxon>Cryobacterium</taxon>
    </lineage>
</organism>
<dbReference type="InterPro" id="IPR023000">
    <property type="entry name" value="Shikimate_kinase_CS"/>
</dbReference>
<dbReference type="Proteomes" id="UP000198701">
    <property type="component" value="Unassembled WGS sequence"/>
</dbReference>
<dbReference type="GO" id="GO:0004765">
    <property type="term" value="F:shikimate kinase activity"/>
    <property type="evidence" value="ECO:0007669"/>
    <property type="project" value="UniProtKB-UniRule"/>
</dbReference>
<keyword evidence="7 11" id="KW-0418">Kinase</keyword>
<keyword evidence="8 11" id="KW-0067">ATP-binding</keyword>
<feature type="binding site" evidence="11">
    <location>
        <position position="63"/>
    </location>
    <ligand>
        <name>substrate</name>
    </ligand>
</feature>
<sequence>MGASVGQLFPLAFIGPMAAGKTKIARRVARALNVPFIDTDQRIVDRYGPIAEIFAREGEEYFRVIEREVVAEALAEEAVVSLGGGAVLDAESRADLARCSVVYLSVDAAAAAKRIRGRKRPLIANGIEDWQRIFDERRPVYESLADIHFDTSTRSVGDIADDIVTWTREKP</sequence>
<feature type="binding site" evidence="11">
    <location>
        <position position="84"/>
    </location>
    <ligand>
        <name>substrate</name>
    </ligand>
</feature>
<dbReference type="GO" id="GO:0009073">
    <property type="term" value="P:aromatic amino acid family biosynthetic process"/>
    <property type="evidence" value="ECO:0007669"/>
    <property type="project" value="UniProtKB-KW"/>
</dbReference>
<evidence type="ECO:0000313" key="13">
    <source>
        <dbReference type="Proteomes" id="UP000198701"/>
    </source>
</evidence>
<comment type="subcellular location">
    <subcellularLocation>
        <location evidence="11">Cytoplasm</location>
    </subcellularLocation>
</comment>
<evidence type="ECO:0000256" key="8">
    <source>
        <dbReference type="ARBA" id="ARBA00022840"/>
    </source>
</evidence>
<dbReference type="PRINTS" id="PR01100">
    <property type="entry name" value="SHIKIMTKNASE"/>
</dbReference>
<dbReference type="InterPro" id="IPR031322">
    <property type="entry name" value="Shikimate/glucono_kinase"/>
</dbReference>
<evidence type="ECO:0000256" key="9">
    <source>
        <dbReference type="ARBA" id="ARBA00023141"/>
    </source>
</evidence>
<dbReference type="UniPathway" id="UPA00053">
    <property type="reaction ID" value="UER00088"/>
</dbReference>
<dbReference type="HAMAP" id="MF_00109">
    <property type="entry name" value="Shikimate_kinase"/>
    <property type="match status" value="1"/>
</dbReference>
<dbReference type="SUPFAM" id="SSF52540">
    <property type="entry name" value="P-loop containing nucleoside triphosphate hydrolases"/>
    <property type="match status" value="1"/>
</dbReference>
<dbReference type="GO" id="GO:0009423">
    <property type="term" value="P:chorismate biosynthetic process"/>
    <property type="evidence" value="ECO:0007669"/>
    <property type="project" value="UniProtKB-UniRule"/>
</dbReference>
<keyword evidence="11" id="KW-0460">Magnesium</keyword>
<keyword evidence="4 11" id="KW-0028">Amino-acid biosynthesis</keyword>
<dbReference type="EC" id="2.7.1.71" evidence="3 11"/>
<dbReference type="GO" id="GO:0008652">
    <property type="term" value="P:amino acid biosynthetic process"/>
    <property type="evidence" value="ECO:0007669"/>
    <property type="project" value="UniProtKB-KW"/>
</dbReference>
<comment type="subunit">
    <text evidence="11">Monomer.</text>
</comment>
<dbReference type="Pfam" id="PF01202">
    <property type="entry name" value="SKI"/>
    <property type="match status" value="1"/>
</dbReference>
<dbReference type="GO" id="GO:0005829">
    <property type="term" value="C:cytosol"/>
    <property type="evidence" value="ECO:0007669"/>
    <property type="project" value="TreeGrafter"/>
</dbReference>
<proteinExistence type="inferred from homology"/>
<dbReference type="Gene3D" id="3.40.50.300">
    <property type="entry name" value="P-loop containing nucleotide triphosphate hydrolases"/>
    <property type="match status" value="1"/>
</dbReference>
<feature type="binding site" evidence="11">
    <location>
        <begin position="18"/>
        <end position="23"/>
    </location>
    <ligand>
        <name>ATP</name>
        <dbReference type="ChEBI" id="CHEBI:30616"/>
    </ligand>
</feature>
<comment type="cofactor">
    <cofactor evidence="11">
        <name>Mg(2+)</name>
        <dbReference type="ChEBI" id="CHEBI:18420"/>
    </cofactor>
    <text evidence="11">Binds 1 Mg(2+) ion per subunit.</text>
</comment>
<keyword evidence="6 11" id="KW-0547">Nucleotide-binding</keyword>
<evidence type="ECO:0000313" key="12">
    <source>
        <dbReference type="EMBL" id="SDK19137.1"/>
    </source>
</evidence>
<comment type="catalytic activity">
    <reaction evidence="10 11">
        <text>shikimate + ATP = 3-phosphoshikimate + ADP + H(+)</text>
        <dbReference type="Rhea" id="RHEA:13121"/>
        <dbReference type="ChEBI" id="CHEBI:15378"/>
        <dbReference type="ChEBI" id="CHEBI:30616"/>
        <dbReference type="ChEBI" id="CHEBI:36208"/>
        <dbReference type="ChEBI" id="CHEBI:145989"/>
        <dbReference type="ChEBI" id="CHEBI:456216"/>
        <dbReference type="EC" id="2.7.1.71"/>
    </reaction>
</comment>
<dbReference type="PANTHER" id="PTHR21087:SF16">
    <property type="entry name" value="SHIKIMATE KINASE 1, CHLOROPLASTIC"/>
    <property type="match status" value="1"/>
</dbReference>
<evidence type="ECO:0000256" key="10">
    <source>
        <dbReference type="ARBA" id="ARBA00048567"/>
    </source>
</evidence>
<keyword evidence="13" id="KW-1185">Reference proteome</keyword>
<feature type="binding site" evidence="11">
    <location>
        <position position="40"/>
    </location>
    <ligand>
        <name>substrate</name>
    </ligand>
</feature>
<evidence type="ECO:0000256" key="2">
    <source>
        <dbReference type="ARBA" id="ARBA00006997"/>
    </source>
</evidence>
<dbReference type="STRING" id="386301.SAMN05216282_103243"/>
<keyword evidence="11" id="KW-0963">Cytoplasm</keyword>
<keyword evidence="9 11" id="KW-0057">Aromatic amino acid biosynthesis</keyword>
<dbReference type="CDD" id="cd00464">
    <property type="entry name" value="SK"/>
    <property type="match status" value="1"/>
</dbReference>
<dbReference type="AlphaFoldDB" id="A0A1G8ZVZ4"/>
<dbReference type="OrthoDB" id="9800332at2"/>
<dbReference type="GO" id="GO:0005524">
    <property type="term" value="F:ATP binding"/>
    <property type="evidence" value="ECO:0007669"/>
    <property type="project" value="UniProtKB-UniRule"/>
</dbReference>
<dbReference type="GO" id="GO:0000287">
    <property type="term" value="F:magnesium ion binding"/>
    <property type="evidence" value="ECO:0007669"/>
    <property type="project" value="UniProtKB-UniRule"/>
</dbReference>